<accession>A0A212L182</accession>
<evidence type="ECO:0000313" key="2">
    <source>
        <dbReference type="EMBL" id="SCM71324.1"/>
    </source>
</evidence>
<dbReference type="AlphaFoldDB" id="A0A212L182"/>
<protein>
    <submittedName>
        <fullName evidence="2">Uncharacterized protein</fullName>
    </submittedName>
</protein>
<gene>
    <name evidence="2" type="ORF">KL86DES1_10998</name>
</gene>
<dbReference type="EMBL" id="FMJC01000001">
    <property type="protein sequence ID" value="SCM71324.1"/>
    <property type="molecule type" value="Genomic_DNA"/>
</dbReference>
<proteinExistence type="predicted"/>
<name>A0A212L182_9BACT</name>
<feature type="region of interest" description="Disordered" evidence="1">
    <location>
        <begin position="51"/>
        <end position="70"/>
    </location>
</feature>
<evidence type="ECO:0000256" key="1">
    <source>
        <dbReference type="SAM" id="MobiDB-lite"/>
    </source>
</evidence>
<reference evidence="2" key="1">
    <citation type="submission" date="2016-08" db="EMBL/GenBank/DDBJ databases">
        <authorList>
            <person name="Seilhamer J.J."/>
        </authorList>
    </citation>
    <scope>NUCLEOTIDE SEQUENCE</scope>
    <source>
        <strain evidence="2">86-1</strain>
    </source>
</reference>
<sequence length="70" mass="7649">MPIGTGVFNGYSLDGREGQIESALLYLEGFQANPTGFDMCRRYQMPDNVEPFQPIDGSHRCPGGARDPGL</sequence>
<organism evidence="2">
    <name type="scientific">uncultured Desulfovibrio sp</name>
    <dbReference type="NCBI Taxonomy" id="167968"/>
    <lineage>
        <taxon>Bacteria</taxon>
        <taxon>Pseudomonadati</taxon>
        <taxon>Thermodesulfobacteriota</taxon>
        <taxon>Desulfovibrionia</taxon>
        <taxon>Desulfovibrionales</taxon>
        <taxon>Desulfovibrionaceae</taxon>
        <taxon>Desulfovibrio</taxon>
        <taxon>environmental samples</taxon>
    </lineage>
</organism>